<name>A0A1M5R9W5_9FIRM</name>
<dbReference type="STRING" id="1121321.SAMN04488530_12825"/>
<feature type="domain" description="Cpl-7 lysozyme C-terminal" evidence="1">
    <location>
        <begin position="245"/>
        <end position="286"/>
    </location>
</feature>
<keyword evidence="3" id="KW-1185">Reference proteome</keyword>
<evidence type="ECO:0000313" key="3">
    <source>
        <dbReference type="Proteomes" id="UP000243255"/>
    </source>
</evidence>
<dbReference type="RefSeq" id="WP_073126901.1">
    <property type="nucleotide sequence ID" value="NZ_BAABCH010000088.1"/>
</dbReference>
<gene>
    <name evidence="2" type="ORF">SAMN04488530_12825</name>
</gene>
<dbReference type="AlphaFoldDB" id="A0A1M5R9W5"/>
<reference evidence="3" key="1">
    <citation type="submission" date="2016-11" db="EMBL/GenBank/DDBJ databases">
        <authorList>
            <person name="Varghese N."/>
            <person name="Submissions S."/>
        </authorList>
    </citation>
    <scope>NUCLEOTIDE SEQUENCE [LARGE SCALE GENOMIC DNA]</scope>
    <source>
        <strain evidence="3">DSM 2635</strain>
    </source>
</reference>
<sequence length="286" mass="31519">MTYTNSKLVSYTKLSPNHSGHRTHSIDRITPHCVVGQCSVETLGNIFASTSRQASCNYGIGSDGRVGMYVEEKNRSWCSSSNANDQRAVTIECASDTKHPYIMNSTVYATLIKLCVDICKRNGKKKLIWLGDKNKTLNYSPKSDEMVLTVHRWFANKSCPGDWLYSRLGDLASKVTAQLGGSSSGGTTASGLYRVRKSWNDAKSQKGAFKSLDNAKRCAASNPGYFVFDESGRIVGSTTSSTKTVDELAREVINGKWGNGTERKNRLTNAGYDYYAVQKRVNEILS</sequence>
<dbReference type="Proteomes" id="UP000243255">
    <property type="component" value="Unassembled WGS sequence"/>
</dbReference>
<dbReference type="SUPFAM" id="SSF55846">
    <property type="entry name" value="N-acetylmuramoyl-L-alanine amidase-like"/>
    <property type="match status" value="1"/>
</dbReference>
<organism evidence="2 3">
    <name type="scientific">Asaccharospora irregularis DSM 2635</name>
    <dbReference type="NCBI Taxonomy" id="1121321"/>
    <lineage>
        <taxon>Bacteria</taxon>
        <taxon>Bacillati</taxon>
        <taxon>Bacillota</taxon>
        <taxon>Clostridia</taxon>
        <taxon>Peptostreptococcales</taxon>
        <taxon>Peptostreptococcaceae</taxon>
        <taxon>Asaccharospora</taxon>
    </lineage>
</organism>
<accession>A0A1M5R9W5</accession>
<dbReference type="Gene3D" id="3.40.80.10">
    <property type="entry name" value="Peptidoglycan recognition protein-like"/>
    <property type="match status" value="1"/>
</dbReference>
<dbReference type="InterPro" id="IPR036505">
    <property type="entry name" value="Amidase/PGRP_sf"/>
</dbReference>
<dbReference type="EMBL" id="FQWX01000028">
    <property type="protein sequence ID" value="SHH23132.1"/>
    <property type="molecule type" value="Genomic_DNA"/>
</dbReference>
<dbReference type="GO" id="GO:0008745">
    <property type="term" value="F:N-acetylmuramoyl-L-alanine amidase activity"/>
    <property type="evidence" value="ECO:0007669"/>
    <property type="project" value="InterPro"/>
</dbReference>
<dbReference type="OrthoDB" id="9794294at2"/>
<dbReference type="SMART" id="SM01095">
    <property type="entry name" value="Cpl-7"/>
    <property type="match status" value="1"/>
</dbReference>
<evidence type="ECO:0000313" key="2">
    <source>
        <dbReference type="EMBL" id="SHH23132.1"/>
    </source>
</evidence>
<dbReference type="Pfam" id="PF08230">
    <property type="entry name" value="CW_7"/>
    <property type="match status" value="1"/>
</dbReference>
<evidence type="ECO:0000259" key="1">
    <source>
        <dbReference type="SMART" id="SM01095"/>
    </source>
</evidence>
<dbReference type="InterPro" id="IPR002502">
    <property type="entry name" value="Amidase_domain"/>
</dbReference>
<protein>
    <submittedName>
        <fullName evidence="2">N-acetylmuramoyl-L-alanine amidase</fullName>
    </submittedName>
</protein>
<dbReference type="Pfam" id="PF01510">
    <property type="entry name" value="Amidase_2"/>
    <property type="match status" value="1"/>
</dbReference>
<dbReference type="InterPro" id="IPR013168">
    <property type="entry name" value="Cpl_7_lyso_C"/>
</dbReference>
<proteinExistence type="predicted"/>
<dbReference type="GO" id="GO:0009253">
    <property type="term" value="P:peptidoglycan catabolic process"/>
    <property type="evidence" value="ECO:0007669"/>
    <property type="project" value="InterPro"/>
</dbReference>